<dbReference type="EMBL" id="CAJQZP010001449">
    <property type="protein sequence ID" value="CAG5047488.1"/>
    <property type="molecule type" value="Genomic_DNA"/>
</dbReference>
<comment type="caution">
    <text evidence="2">The sequence shown here is derived from an EMBL/GenBank/DDBJ whole genome shotgun (WGS) entry which is preliminary data.</text>
</comment>
<evidence type="ECO:0000259" key="1">
    <source>
        <dbReference type="PROSITE" id="PS50181"/>
    </source>
</evidence>
<dbReference type="Pfam" id="PF12937">
    <property type="entry name" value="F-box-like"/>
    <property type="match status" value="1"/>
</dbReference>
<organism evidence="2 3">
    <name type="scientific">Parnassius apollo</name>
    <name type="common">Apollo butterfly</name>
    <name type="synonym">Papilio apollo</name>
    <dbReference type="NCBI Taxonomy" id="110799"/>
    <lineage>
        <taxon>Eukaryota</taxon>
        <taxon>Metazoa</taxon>
        <taxon>Ecdysozoa</taxon>
        <taxon>Arthropoda</taxon>
        <taxon>Hexapoda</taxon>
        <taxon>Insecta</taxon>
        <taxon>Pterygota</taxon>
        <taxon>Neoptera</taxon>
        <taxon>Endopterygota</taxon>
        <taxon>Lepidoptera</taxon>
        <taxon>Glossata</taxon>
        <taxon>Ditrysia</taxon>
        <taxon>Papilionoidea</taxon>
        <taxon>Papilionidae</taxon>
        <taxon>Parnassiinae</taxon>
        <taxon>Parnassini</taxon>
        <taxon>Parnassius</taxon>
        <taxon>Parnassius</taxon>
    </lineage>
</organism>
<name>A0A8S3Y5P0_PARAO</name>
<dbReference type="GO" id="GO:0031146">
    <property type="term" value="P:SCF-dependent proteasomal ubiquitin-dependent protein catabolic process"/>
    <property type="evidence" value="ECO:0007669"/>
    <property type="project" value="TreeGrafter"/>
</dbReference>
<dbReference type="GO" id="GO:0019005">
    <property type="term" value="C:SCF ubiquitin ligase complex"/>
    <property type="evidence" value="ECO:0007669"/>
    <property type="project" value="TreeGrafter"/>
</dbReference>
<protein>
    <submittedName>
        <fullName evidence="2">(apollo) hypothetical protein</fullName>
    </submittedName>
</protein>
<dbReference type="PANTHER" id="PTHR13318">
    <property type="entry name" value="PARTNER OF PAIRED, ISOFORM B-RELATED"/>
    <property type="match status" value="1"/>
</dbReference>
<feature type="domain" description="F-box" evidence="1">
    <location>
        <begin position="1"/>
        <end position="52"/>
    </location>
</feature>
<reference evidence="2" key="1">
    <citation type="submission" date="2021-04" db="EMBL/GenBank/DDBJ databases">
        <authorList>
            <person name="Tunstrom K."/>
        </authorList>
    </citation>
    <scope>NUCLEOTIDE SEQUENCE</scope>
</reference>
<evidence type="ECO:0000313" key="3">
    <source>
        <dbReference type="Proteomes" id="UP000691718"/>
    </source>
</evidence>
<proteinExistence type="predicted"/>
<dbReference type="InterPro" id="IPR001810">
    <property type="entry name" value="F-box_dom"/>
</dbReference>
<accession>A0A8S3Y5P0</accession>
<dbReference type="AlphaFoldDB" id="A0A8S3Y5P0"/>
<dbReference type="OrthoDB" id="7121653at2759"/>
<dbReference type="Proteomes" id="UP000691718">
    <property type="component" value="Unassembled WGS sequence"/>
</dbReference>
<keyword evidence="3" id="KW-1185">Reference proteome</keyword>
<dbReference type="SMART" id="SM00256">
    <property type="entry name" value="FBOX"/>
    <property type="match status" value="1"/>
</dbReference>
<gene>
    <name evidence="2" type="ORF">PAPOLLO_LOCUS23944</name>
</gene>
<sequence length="401" mass="45721">MDKFPDEILLMIFEWLPAHEVCAGVARVCRRWARVARRRALSLRHARHLKRLRHRPRAVLAAARLPEPNVLFRSLELLAPCLKELSIHAEMPLSDDELRILARLPHLRHLDVFARSRFLGSSFLPVAKRLGSLVVNENVTRGVFHALASPACLHALHMYGRSLHYPRRDLLFLLHASVNQLCELTLRCNELTDAVYEVISTCTNLKTLQLYSCWLMTRTGAMYLTHLKQLRCLHITGARMVRNRALAALIHGLPQTIEELVLSASWFSDEHIPALIEKLPGLHVLELWRCRASADGLTELVTSLPVLEQFDTDMMLGSHNEHIIAVHPSLKTVRCRLDTTSTKMKSGNEQVKYLAADAKYLNAVLRGDGEGYRADLFYYWTQRVPLETLPQSSKSWGQPYS</sequence>
<evidence type="ECO:0000313" key="2">
    <source>
        <dbReference type="EMBL" id="CAG5047488.1"/>
    </source>
</evidence>
<dbReference type="PROSITE" id="PS50181">
    <property type="entry name" value="FBOX"/>
    <property type="match status" value="1"/>
</dbReference>